<name>A0A3N4E6Z9_9GAMM</name>
<dbReference type="EMBL" id="CP034073">
    <property type="protein sequence ID" value="AZG34433.1"/>
    <property type="molecule type" value="Genomic_DNA"/>
</dbReference>
<evidence type="ECO:0000256" key="8">
    <source>
        <dbReference type="ARBA" id="ARBA00022989"/>
    </source>
</evidence>
<gene>
    <name evidence="14" type="primary">modB</name>
    <name evidence="14" type="ORF">EGC77_12090</name>
    <name evidence="13" type="ORF">EGC80_05470</name>
</gene>
<dbReference type="CDD" id="cd06261">
    <property type="entry name" value="TM_PBP2"/>
    <property type="match status" value="1"/>
</dbReference>
<feature type="transmembrane region" description="Helical" evidence="10">
    <location>
        <begin position="192"/>
        <end position="210"/>
    </location>
</feature>
<feature type="domain" description="ABC transmembrane type-1" evidence="12">
    <location>
        <begin position="6"/>
        <end position="210"/>
    </location>
</feature>
<comment type="function">
    <text evidence="1 11">Part of the binding-protein-dependent transport system for molybdenum; probably responsible for the translocation of the substrate across the membrane.</text>
</comment>
<dbReference type="InterPro" id="IPR011867">
    <property type="entry name" value="ModB_ABC"/>
</dbReference>
<evidence type="ECO:0000259" key="12">
    <source>
        <dbReference type="PROSITE" id="PS50928"/>
    </source>
</evidence>
<keyword evidence="6 11" id="KW-0500">Molybdenum</keyword>
<dbReference type="NCBIfam" id="TIGR02141">
    <property type="entry name" value="modB_ABC"/>
    <property type="match status" value="1"/>
</dbReference>
<comment type="similarity">
    <text evidence="3 11">Belongs to the binding-protein-dependent transport system permease family. CysTW subfamily.</text>
</comment>
<dbReference type="GO" id="GO:0005886">
    <property type="term" value="C:plasma membrane"/>
    <property type="evidence" value="ECO:0007669"/>
    <property type="project" value="UniProtKB-SubCell"/>
</dbReference>
<evidence type="ECO:0000256" key="5">
    <source>
        <dbReference type="ARBA" id="ARBA00022475"/>
    </source>
</evidence>
<keyword evidence="7 10" id="KW-0812">Transmembrane</keyword>
<evidence type="ECO:0000256" key="10">
    <source>
        <dbReference type="RuleBase" id="RU363032"/>
    </source>
</evidence>
<evidence type="ECO:0000256" key="1">
    <source>
        <dbReference type="ARBA" id="ARBA00002949"/>
    </source>
</evidence>
<evidence type="ECO:0000256" key="2">
    <source>
        <dbReference type="ARBA" id="ARBA00004651"/>
    </source>
</evidence>
<feature type="transmembrane region" description="Helical" evidence="10">
    <location>
        <begin position="137"/>
        <end position="156"/>
    </location>
</feature>
<evidence type="ECO:0000313" key="13">
    <source>
        <dbReference type="EMBL" id="AZG34433.1"/>
    </source>
</evidence>
<dbReference type="InterPro" id="IPR000515">
    <property type="entry name" value="MetI-like"/>
</dbReference>
<reference evidence="14" key="3">
    <citation type="submission" date="2018-11" db="EMBL/GenBank/DDBJ databases">
        <authorList>
            <person name="Hwang Y.J."/>
            <person name="Hwang C.Y."/>
        </authorList>
    </citation>
    <scope>NUCLEOTIDE SEQUENCE</scope>
    <source>
        <strain evidence="14">R106</strain>
    </source>
</reference>
<keyword evidence="9 10" id="KW-0472">Membrane</keyword>
<protein>
    <recommendedName>
        <fullName evidence="11">Molybdenum transport system permease</fullName>
    </recommendedName>
</protein>
<keyword evidence="11" id="KW-0997">Cell inner membrane</keyword>
<evidence type="ECO:0000313" key="15">
    <source>
        <dbReference type="Proteomes" id="UP000273778"/>
    </source>
</evidence>
<dbReference type="KEGG" id="spsr:EGC80_05470"/>
<dbReference type="RefSeq" id="WP_101033608.1">
    <property type="nucleotide sequence ID" value="NZ_CP034073.1"/>
</dbReference>
<dbReference type="Gene3D" id="1.10.3720.10">
    <property type="entry name" value="MetI-like"/>
    <property type="match status" value="1"/>
</dbReference>
<accession>A0A3N4E6Z9</accession>
<dbReference type="Pfam" id="PF00528">
    <property type="entry name" value="BPD_transp_1"/>
    <property type="match status" value="1"/>
</dbReference>
<evidence type="ECO:0000256" key="4">
    <source>
        <dbReference type="ARBA" id="ARBA00022448"/>
    </source>
</evidence>
<keyword evidence="15" id="KW-1185">Reference proteome</keyword>
<evidence type="ECO:0000313" key="14">
    <source>
        <dbReference type="EMBL" id="RPA32532.1"/>
    </source>
</evidence>
<feature type="transmembrane region" description="Helical" evidence="10">
    <location>
        <begin position="83"/>
        <end position="103"/>
    </location>
</feature>
<reference evidence="13 15" key="1">
    <citation type="submission" date="2018-11" db="EMBL/GenBank/DDBJ databases">
        <title>Shewanella sp. M2.</title>
        <authorList>
            <person name="Hwang Y.J."/>
            <person name="Hwang C.Y."/>
        </authorList>
    </citation>
    <scope>NUCLEOTIDE SEQUENCE [LARGE SCALE GENOMIC DNA]</scope>
    <source>
        <strain evidence="13 15">M2</strain>
    </source>
</reference>
<comment type="subcellular location">
    <subcellularLocation>
        <location evidence="11">Cell inner membrane</location>
        <topology evidence="11">Multi-pass membrane protein</topology>
    </subcellularLocation>
    <subcellularLocation>
        <location evidence="2 10">Cell membrane</location>
        <topology evidence="2 10">Multi-pass membrane protein</topology>
    </subcellularLocation>
</comment>
<proteinExistence type="inferred from homology"/>
<keyword evidence="5" id="KW-1003">Cell membrane</keyword>
<evidence type="ECO:0000256" key="11">
    <source>
        <dbReference type="RuleBase" id="RU365097"/>
    </source>
</evidence>
<dbReference type="InterPro" id="IPR035906">
    <property type="entry name" value="MetI-like_sf"/>
</dbReference>
<dbReference type="OrthoDB" id="9795403at2"/>
<keyword evidence="4 10" id="KW-0813">Transport</keyword>
<dbReference type="PANTHER" id="PTHR30183">
    <property type="entry name" value="MOLYBDENUM TRANSPORT SYSTEM PERMEASE PROTEIN MODB"/>
    <property type="match status" value="1"/>
</dbReference>
<dbReference type="PROSITE" id="PS50928">
    <property type="entry name" value="ABC_TM1"/>
    <property type="match status" value="1"/>
</dbReference>
<dbReference type="GO" id="GO:0015098">
    <property type="term" value="F:molybdate ion transmembrane transporter activity"/>
    <property type="evidence" value="ECO:0007669"/>
    <property type="project" value="UniProtKB-UniRule"/>
</dbReference>
<evidence type="ECO:0000256" key="9">
    <source>
        <dbReference type="ARBA" id="ARBA00023136"/>
    </source>
</evidence>
<evidence type="ECO:0000313" key="16">
    <source>
        <dbReference type="Proteomes" id="UP000278855"/>
    </source>
</evidence>
<reference evidence="16" key="2">
    <citation type="submission" date="2018-11" db="EMBL/GenBank/DDBJ databases">
        <title>Shewanella sp. R106.</title>
        <authorList>
            <person name="Hwang Y.J."/>
            <person name="Hwang C.Y."/>
        </authorList>
    </citation>
    <scope>NUCLEOTIDE SEQUENCE [LARGE SCALE GENOMIC DNA]</scope>
    <source>
        <strain evidence="16">R106</strain>
    </source>
</reference>
<dbReference type="AlphaFoldDB" id="A0A3N4E6Z9"/>
<keyword evidence="8 10" id="KW-1133">Transmembrane helix</keyword>
<dbReference type="SUPFAM" id="SSF161098">
    <property type="entry name" value="MetI-like"/>
    <property type="match status" value="1"/>
</dbReference>
<dbReference type="Proteomes" id="UP000273778">
    <property type="component" value="Chromosome"/>
</dbReference>
<evidence type="ECO:0000256" key="7">
    <source>
        <dbReference type="ARBA" id="ARBA00022692"/>
    </source>
</evidence>
<dbReference type="PANTHER" id="PTHR30183:SF8">
    <property type="entry name" value="MOLYBDENUM TRANSPORT SYSTEM PERMEASE"/>
    <property type="match status" value="1"/>
</dbReference>
<sequence length="226" mass="24762">MDWQALWLSVKLSCFTVILLIPLAIMVGRWLAYRQFKGKSWLEALIMVPLVLPPTVIGYYLLVGLGNQSVIGQWVEQLTGQQLVFHFSGLVIASIIVNIPFAVQPIQRAFETIPIDIRDAAACCGMSRLRIFLRVELPMIWPGVLTAVVLCFSHVLGEFGVVLMLGGNIAGETKTISIAIYDSVQAFDFDSAGMMSLVLLLFAVSALALTTSMSKRLGGHYGASQR</sequence>
<evidence type="ECO:0000256" key="6">
    <source>
        <dbReference type="ARBA" id="ARBA00022505"/>
    </source>
</evidence>
<feature type="transmembrane region" description="Helical" evidence="10">
    <location>
        <begin position="44"/>
        <end position="63"/>
    </location>
</feature>
<feature type="transmembrane region" description="Helical" evidence="10">
    <location>
        <begin position="6"/>
        <end position="32"/>
    </location>
</feature>
<dbReference type="EMBL" id="RKKB01000003">
    <property type="protein sequence ID" value="RPA32532.1"/>
    <property type="molecule type" value="Genomic_DNA"/>
</dbReference>
<organism evidence="14 16">
    <name type="scientific">Shewanella psychromarinicola</name>
    <dbReference type="NCBI Taxonomy" id="2487742"/>
    <lineage>
        <taxon>Bacteria</taxon>
        <taxon>Pseudomonadati</taxon>
        <taxon>Pseudomonadota</taxon>
        <taxon>Gammaproteobacteria</taxon>
        <taxon>Alteromonadales</taxon>
        <taxon>Shewanellaceae</taxon>
        <taxon>Shewanella</taxon>
    </lineage>
</organism>
<evidence type="ECO:0000256" key="3">
    <source>
        <dbReference type="ARBA" id="ARBA00007069"/>
    </source>
</evidence>
<dbReference type="Proteomes" id="UP000278855">
    <property type="component" value="Unassembled WGS sequence"/>
</dbReference>